<organism evidence="1 2">
    <name type="scientific">Kitasatospora viridis</name>
    <dbReference type="NCBI Taxonomy" id="281105"/>
    <lineage>
        <taxon>Bacteria</taxon>
        <taxon>Bacillati</taxon>
        <taxon>Actinomycetota</taxon>
        <taxon>Actinomycetes</taxon>
        <taxon>Kitasatosporales</taxon>
        <taxon>Streptomycetaceae</taxon>
        <taxon>Kitasatospora</taxon>
    </lineage>
</organism>
<reference evidence="1 2" key="1">
    <citation type="submission" date="2019-06" db="EMBL/GenBank/DDBJ databases">
        <title>Sequencing the genomes of 1000 actinobacteria strains.</title>
        <authorList>
            <person name="Klenk H.-P."/>
        </authorList>
    </citation>
    <scope>NUCLEOTIDE SEQUENCE [LARGE SCALE GENOMIC DNA]</scope>
    <source>
        <strain evidence="1 2">DSM 44826</strain>
    </source>
</reference>
<dbReference type="AlphaFoldDB" id="A0A561SEQ1"/>
<dbReference type="Proteomes" id="UP000317940">
    <property type="component" value="Unassembled WGS sequence"/>
</dbReference>
<name>A0A561SEQ1_9ACTN</name>
<keyword evidence="2" id="KW-1185">Reference proteome</keyword>
<proteinExistence type="predicted"/>
<evidence type="ECO:0000313" key="1">
    <source>
        <dbReference type="EMBL" id="TWF73320.1"/>
    </source>
</evidence>
<gene>
    <name evidence="1" type="ORF">FHX73_16471</name>
</gene>
<evidence type="ECO:0000313" key="2">
    <source>
        <dbReference type="Proteomes" id="UP000317940"/>
    </source>
</evidence>
<sequence length="69" mass="7352">MGTIVKTGPQAPDAAAEARRARFGKLPERVAYADLVEERPAGPRDPAGTGYDPQSAWLHYSCLAVDLGL</sequence>
<accession>A0A561SEQ1</accession>
<dbReference type="EMBL" id="VIWT01000006">
    <property type="protein sequence ID" value="TWF73320.1"/>
    <property type="molecule type" value="Genomic_DNA"/>
</dbReference>
<dbReference type="RefSeq" id="WP_425461483.1">
    <property type="nucleotide sequence ID" value="NZ_BAAAMZ010000005.1"/>
</dbReference>
<comment type="caution">
    <text evidence="1">The sequence shown here is derived from an EMBL/GenBank/DDBJ whole genome shotgun (WGS) entry which is preliminary data.</text>
</comment>
<protein>
    <submittedName>
        <fullName evidence="1">Uncharacterized protein</fullName>
    </submittedName>
</protein>